<name>A0A445HTC1_GLYSO</name>
<dbReference type="Proteomes" id="UP000289340">
    <property type="component" value="Chromosome 12"/>
</dbReference>
<comment type="caution">
    <text evidence="1">The sequence shown here is derived from an EMBL/GenBank/DDBJ whole genome shotgun (WGS) entry which is preliminary data.</text>
</comment>
<reference evidence="1 2" key="1">
    <citation type="submission" date="2018-09" db="EMBL/GenBank/DDBJ databases">
        <title>A high-quality reference genome of wild soybean provides a powerful tool to mine soybean genomes.</title>
        <authorList>
            <person name="Xie M."/>
            <person name="Chung C.Y.L."/>
            <person name="Li M.-W."/>
            <person name="Wong F.-L."/>
            <person name="Chan T.-F."/>
            <person name="Lam H.-M."/>
        </authorList>
    </citation>
    <scope>NUCLEOTIDE SEQUENCE [LARGE SCALE GENOMIC DNA]</scope>
    <source>
        <strain evidence="2">cv. W05</strain>
        <tissue evidence="1">Hypocotyl of etiolated seedlings</tissue>
    </source>
</reference>
<evidence type="ECO:0000313" key="2">
    <source>
        <dbReference type="Proteomes" id="UP000289340"/>
    </source>
</evidence>
<organism evidence="1 2">
    <name type="scientific">Glycine soja</name>
    <name type="common">Wild soybean</name>
    <dbReference type="NCBI Taxonomy" id="3848"/>
    <lineage>
        <taxon>Eukaryota</taxon>
        <taxon>Viridiplantae</taxon>
        <taxon>Streptophyta</taxon>
        <taxon>Embryophyta</taxon>
        <taxon>Tracheophyta</taxon>
        <taxon>Spermatophyta</taxon>
        <taxon>Magnoliopsida</taxon>
        <taxon>eudicotyledons</taxon>
        <taxon>Gunneridae</taxon>
        <taxon>Pentapetalae</taxon>
        <taxon>rosids</taxon>
        <taxon>fabids</taxon>
        <taxon>Fabales</taxon>
        <taxon>Fabaceae</taxon>
        <taxon>Papilionoideae</taxon>
        <taxon>50 kb inversion clade</taxon>
        <taxon>NPAAA clade</taxon>
        <taxon>indigoferoid/millettioid clade</taxon>
        <taxon>Phaseoleae</taxon>
        <taxon>Glycine</taxon>
        <taxon>Glycine subgen. Soja</taxon>
    </lineage>
</organism>
<evidence type="ECO:0000313" key="1">
    <source>
        <dbReference type="EMBL" id="RZB76927.1"/>
    </source>
</evidence>
<proteinExistence type="predicted"/>
<accession>A0A445HTC1</accession>
<keyword evidence="2" id="KW-1185">Reference proteome</keyword>
<sequence>MRLLVKELRIMWINLNTLLIWVQDWCTFQWCVSVTKFMTCTFWSYLGLLGELMVYFM</sequence>
<dbReference type="AlphaFoldDB" id="A0A445HTC1"/>
<dbReference type="SMR" id="A0A445HTC1"/>
<gene>
    <name evidence="1" type="ORF">D0Y65_035054</name>
</gene>
<protein>
    <submittedName>
        <fullName evidence="1">Uncharacterized protein</fullName>
    </submittedName>
</protein>
<dbReference type="EMBL" id="QZWG01000012">
    <property type="protein sequence ID" value="RZB76927.1"/>
    <property type="molecule type" value="Genomic_DNA"/>
</dbReference>